<evidence type="ECO:0000256" key="2">
    <source>
        <dbReference type="ARBA" id="ARBA00004123"/>
    </source>
</evidence>
<dbReference type="EMBL" id="JAWIZZ010000006">
    <property type="protein sequence ID" value="KAK5782155.1"/>
    <property type="molecule type" value="Genomic_DNA"/>
</dbReference>
<evidence type="ECO:0000256" key="6">
    <source>
        <dbReference type="RuleBase" id="RU368021"/>
    </source>
</evidence>
<dbReference type="Pfam" id="PF12333">
    <property type="entry name" value="Ipi1_N"/>
    <property type="match status" value="1"/>
</dbReference>
<accession>A0AAN7WPD2</accession>
<dbReference type="GO" id="GO:0006364">
    <property type="term" value="P:rRNA processing"/>
    <property type="evidence" value="ECO:0007669"/>
    <property type="project" value="UniProtKB-UniRule"/>
</dbReference>
<comment type="subcellular location">
    <subcellularLocation>
        <location evidence="2 6">Nucleus</location>
    </subcellularLocation>
</comment>
<evidence type="ECO:0000313" key="9">
    <source>
        <dbReference type="Proteomes" id="UP001306508"/>
    </source>
</evidence>
<keyword evidence="6" id="KW-0690">Ribosome biogenesis</keyword>
<organism evidence="8 9">
    <name type="scientific">Arxiozyma heterogenica</name>
    <dbReference type="NCBI Taxonomy" id="278026"/>
    <lineage>
        <taxon>Eukaryota</taxon>
        <taxon>Fungi</taxon>
        <taxon>Dikarya</taxon>
        <taxon>Ascomycota</taxon>
        <taxon>Saccharomycotina</taxon>
        <taxon>Saccharomycetes</taxon>
        <taxon>Saccharomycetales</taxon>
        <taxon>Saccharomycetaceae</taxon>
        <taxon>Arxiozyma</taxon>
    </lineage>
</organism>
<dbReference type="AlphaFoldDB" id="A0AAN7WPD2"/>
<evidence type="ECO:0000256" key="5">
    <source>
        <dbReference type="ARBA" id="ARBA00023242"/>
    </source>
</evidence>
<protein>
    <recommendedName>
        <fullName evidence="6">Pre-rRNA-processing protein</fullName>
    </recommendedName>
</protein>
<dbReference type="Proteomes" id="UP001306508">
    <property type="component" value="Unassembled WGS sequence"/>
</dbReference>
<proteinExistence type="inferred from homology"/>
<comment type="similarity">
    <text evidence="3 6">Belongs to the IPI1/TEX10 family.</text>
</comment>
<feature type="domain" description="Pre-rRNA-processing protein Ipi1 N-terminal" evidence="7">
    <location>
        <begin position="128"/>
        <end position="219"/>
    </location>
</feature>
<evidence type="ECO:0000256" key="1">
    <source>
        <dbReference type="ARBA" id="ARBA00002355"/>
    </source>
</evidence>
<dbReference type="SUPFAM" id="SSF48371">
    <property type="entry name" value="ARM repeat"/>
    <property type="match status" value="1"/>
</dbReference>
<evidence type="ECO:0000256" key="4">
    <source>
        <dbReference type="ARBA" id="ARBA00011141"/>
    </source>
</evidence>
<keyword evidence="5 6" id="KW-0539">Nucleus</keyword>
<dbReference type="GO" id="GO:0005634">
    <property type="term" value="C:nucleus"/>
    <property type="evidence" value="ECO:0007669"/>
    <property type="project" value="UniProtKB-SubCell"/>
</dbReference>
<evidence type="ECO:0000313" key="8">
    <source>
        <dbReference type="EMBL" id="KAK5782155.1"/>
    </source>
</evidence>
<dbReference type="GO" id="GO:0120330">
    <property type="term" value="C:rixosome complex"/>
    <property type="evidence" value="ECO:0007669"/>
    <property type="project" value="UniProtKB-UniRule"/>
</dbReference>
<dbReference type="PANTHER" id="PTHR16056:SF2">
    <property type="entry name" value="TESTIS-EXPRESSED PROTEIN 10"/>
    <property type="match status" value="1"/>
</dbReference>
<sequence length="371" mass="42047">MTKSRKQKLKKQDFLKKKLKVGKKTAKPSNLTDTSFVAKTISVKNQHLDDDHHNDLSKRFPLLKHHNSTVRKETLNIYFKALPEIIKTRLMVPLLTQAIPLICDDSKDVRDALIELLEGIGDLDPHVLILHCNVFVLYINMSMTHIIPRVQADSSRFLMCLLKYCGDEIVRRAWLKLMQGLLNLLGWNTKVGTNQASGVLQTRKRDLKFTKAHLETLFHLVELGCMDQSNIRDKETSSDDNNLIEKNKYLIPDFPQPFEHLKLFERQLKQYGNVTFESSNNGSTANKSRITIAGTSNNTNTTSTNSNKMGTGLFTVTTNSLANRDLESRQSIFQSNFQETISKQCQLLIKEGGECGKAANNLQNLISQISS</sequence>
<name>A0AAN7WPD2_9SACH</name>
<reference evidence="9" key="1">
    <citation type="submission" date="2023-07" db="EMBL/GenBank/DDBJ databases">
        <title>A draft genome of Kazachstania heterogenica Y-27499.</title>
        <authorList>
            <person name="Donic C."/>
            <person name="Kralova J.S."/>
            <person name="Fidel L."/>
            <person name="Ben-Dor S."/>
            <person name="Jung S."/>
        </authorList>
    </citation>
    <scope>NUCLEOTIDE SEQUENCE [LARGE SCALE GENOMIC DNA]</scope>
    <source>
        <strain evidence="9">Y27499</strain>
    </source>
</reference>
<dbReference type="InterPro" id="IPR016024">
    <property type="entry name" value="ARM-type_fold"/>
</dbReference>
<evidence type="ECO:0000259" key="7">
    <source>
        <dbReference type="Pfam" id="PF12333"/>
    </source>
</evidence>
<keyword evidence="9" id="KW-1185">Reference proteome</keyword>
<keyword evidence="6" id="KW-0698">rRNA processing</keyword>
<evidence type="ECO:0000256" key="3">
    <source>
        <dbReference type="ARBA" id="ARBA00006427"/>
    </source>
</evidence>
<dbReference type="PANTHER" id="PTHR16056">
    <property type="entry name" value="REGULATOR OF MICROTUBULE DYNAMICS PROTEIN"/>
    <property type="match status" value="1"/>
</dbReference>
<gene>
    <name evidence="8" type="ORF">RI543_000079</name>
</gene>
<comment type="function">
    <text evidence="1 6">Component of the RIX1 complex required for processing of ITS2 sequences from 35S pre-rRNA.</text>
</comment>
<comment type="subunit">
    <text evidence="4">Component of the RIX1 complex, composed of IPI1, RIX1/IPI2 and IPI3 in a 1:2:2 stoichiometry. The complex interacts (via RIX1) with MDN1 (via its hexameric AAA ATPase ring) and the pre-60S ribosome particles.</text>
</comment>
<dbReference type="InterPro" id="IPR024679">
    <property type="entry name" value="Ipi1_N"/>
</dbReference>
<comment type="caution">
    <text evidence="8">The sequence shown here is derived from an EMBL/GenBank/DDBJ whole genome shotgun (WGS) entry which is preliminary data.</text>
</comment>